<protein>
    <submittedName>
        <fullName evidence="2">ComF family protein</fullName>
    </submittedName>
</protein>
<comment type="similarity">
    <text evidence="1">Belongs to the ComF/GntX family.</text>
</comment>
<dbReference type="Gene3D" id="3.40.50.2020">
    <property type="match status" value="1"/>
</dbReference>
<dbReference type="SUPFAM" id="SSF53271">
    <property type="entry name" value="PRTase-like"/>
    <property type="match status" value="1"/>
</dbReference>
<comment type="caution">
    <text evidence="2">The sequence shown here is derived from an EMBL/GenBank/DDBJ whole genome shotgun (WGS) entry which is preliminary data.</text>
</comment>
<dbReference type="InterPro" id="IPR000836">
    <property type="entry name" value="PRTase_dom"/>
</dbReference>
<reference evidence="2 3" key="1">
    <citation type="submission" date="2024-09" db="EMBL/GenBank/DDBJ databases">
        <authorList>
            <person name="Sun Q."/>
            <person name="Mori K."/>
        </authorList>
    </citation>
    <scope>NUCLEOTIDE SEQUENCE [LARGE SCALE GENOMIC DNA]</scope>
    <source>
        <strain evidence="2 3">JCM 12520</strain>
    </source>
</reference>
<evidence type="ECO:0000256" key="1">
    <source>
        <dbReference type="ARBA" id="ARBA00008007"/>
    </source>
</evidence>
<dbReference type="PANTHER" id="PTHR47505:SF1">
    <property type="entry name" value="DNA UTILIZATION PROTEIN YHGH"/>
    <property type="match status" value="1"/>
</dbReference>
<organism evidence="2 3">
    <name type="scientific">Paenibacillus hodogayensis</name>
    <dbReference type="NCBI Taxonomy" id="279208"/>
    <lineage>
        <taxon>Bacteria</taxon>
        <taxon>Bacillati</taxon>
        <taxon>Bacillota</taxon>
        <taxon>Bacilli</taxon>
        <taxon>Bacillales</taxon>
        <taxon>Paenibacillaceae</taxon>
        <taxon>Paenibacillus</taxon>
    </lineage>
</organism>
<accession>A0ABV5W7Y6</accession>
<dbReference type="CDD" id="cd06223">
    <property type="entry name" value="PRTases_typeI"/>
    <property type="match status" value="1"/>
</dbReference>
<dbReference type="InterPro" id="IPR051910">
    <property type="entry name" value="ComF/GntX_DNA_util-trans"/>
</dbReference>
<dbReference type="InterPro" id="IPR029057">
    <property type="entry name" value="PRTase-like"/>
</dbReference>
<keyword evidence="3" id="KW-1185">Reference proteome</keyword>
<proteinExistence type="inferred from homology"/>
<evidence type="ECO:0000313" key="2">
    <source>
        <dbReference type="EMBL" id="MFB9756500.1"/>
    </source>
</evidence>
<sequence>MLNRSAVRYDERMKEWLAAYKYRRNERLRDLLAAMLYRSYKRHETDFTRTGAVHLITYVPVSLQRLEERGFNQAERLAAWLGVRTGISVVGLLKRRRDTAQQSYKGRAERITDLHDVFVWDDDALNWILTNTPERPINILIIDDVYTTGSTLHHCAATLAEKVDANVYGLTWAR</sequence>
<dbReference type="RefSeq" id="WP_344916455.1">
    <property type="nucleotide sequence ID" value="NZ_BAAAYO010000020.1"/>
</dbReference>
<evidence type="ECO:0000313" key="3">
    <source>
        <dbReference type="Proteomes" id="UP001589619"/>
    </source>
</evidence>
<gene>
    <name evidence="2" type="ORF">ACFFNY_33405</name>
</gene>
<name>A0ABV5W7Y6_9BACL</name>
<dbReference type="EMBL" id="JBHMAG010000024">
    <property type="protein sequence ID" value="MFB9756500.1"/>
    <property type="molecule type" value="Genomic_DNA"/>
</dbReference>
<dbReference type="PANTHER" id="PTHR47505">
    <property type="entry name" value="DNA UTILIZATION PROTEIN YHGH"/>
    <property type="match status" value="1"/>
</dbReference>
<dbReference type="Proteomes" id="UP001589619">
    <property type="component" value="Unassembled WGS sequence"/>
</dbReference>